<dbReference type="PANTHER" id="PTHR31459:SF19">
    <property type="entry name" value="DESICCATION-RELATED PROTEIN LEA14-RELATED"/>
    <property type="match status" value="1"/>
</dbReference>
<dbReference type="OrthoDB" id="588983at2759"/>
<dbReference type="InterPro" id="IPR013990">
    <property type="entry name" value="WHy-dom"/>
</dbReference>
<evidence type="ECO:0000256" key="1">
    <source>
        <dbReference type="ARBA" id="ARBA00005960"/>
    </source>
</evidence>
<dbReference type="SMART" id="SM00769">
    <property type="entry name" value="WHy"/>
    <property type="match status" value="1"/>
</dbReference>
<organism evidence="3 4">
    <name type="scientific">Cocos nucifera</name>
    <name type="common">Coconut palm</name>
    <dbReference type="NCBI Taxonomy" id="13894"/>
    <lineage>
        <taxon>Eukaryota</taxon>
        <taxon>Viridiplantae</taxon>
        <taxon>Streptophyta</taxon>
        <taxon>Embryophyta</taxon>
        <taxon>Tracheophyta</taxon>
        <taxon>Spermatophyta</taxon>
        <taxon>Magnoliopsida</taxon>
        <taxon>Liliopsida</taxon>
        <taxon>Arecaceae</taxon>
        <taxon>Arecoideae</taxon>
        <taxon>Cocoseae</taxon>
        <taxon>Attaleinae</taxon>
        <taxon>Cocos</taxon>
    </lineage>
</organism>
<dbReference type="GO" id="GO:0009269">
    <property type="term" value="P:response to desiccation"/>
    <property type="evidence" value="ECO:0007669"/>
    <property type="project" value="InterPro"/>
</dbReference>
<evidence type="ECO:0000313" key="3">
    <source>
        <dbReference type="EMBL" id="KAG1367740.1"/>
    </source>
</evidence>
<dbReference type="PANTHER" id="PTHR31459">
    <property type="match status" value="1"/>
</dbReference>
<comment type="caution">
    <text evidence="3">The sequence shown here is derived from an EMBL/GenBank/DDBJ whole genome shotgun (WGS) entry which is preliminary data.</text>
</comment>
<reference evidence="3" key="2">
    <citation type="submission" date="2019-07" db="EMBL/GenBank/DDBJ databases">
        <authorList>
            <person name="Yang Y."/>
            <person name="Bocs S."/>
            <person name="Baudouin L."/>
        </authorList>
    </citation>
    <scope>NUCLEOTIDE SEQUENCE</scope>
    <source>
        <tissue evidence="3">Spear leaf of Hainan Tall coconut</tissue>
    </source>
</reference>
<dbReference type="GO" id="GO:0005829">
    <property type="term" value="C:cytosol"/>
    <property type="evidence" value="ECO:0007669"/>
    <property type="project" value="TreeGrafter"/>
</dbReference>
<dbReference type="InterPro" id="IPR004864">
    <property type="entry name" value="LEA_2"/>
</dbReference>
<dbReference type="EMBL" id="CM017885">
    <property type="protein sequence ID" value="KAG1367740.1"/>
    <property type="molecule type" value="Genomic_DNA"/>
</dbReference>
<sequence>MASIIDKAKEFVAEKIANIPKPEATLTGVSVKSFNRSSATFHSEVTVTNPYNNALPICEISYTLKSADRVIVSGTISDPGWIKAAGEVTKLEVPLKVPYDFLISLLKDIGRDWDIDYELGVGLTIDLPIVGNLTLPLSTKGEMKLPTLSDIFQ</sequence>
<feature type="domain" description="Water stress and hypersensitive response" evidence="2">
    <location>
        <begin position="24"/>
        <end position="142"/>
    </location>
</feature>
<dbReference type="AlphaFoldDB" id="A0A8K0IUB5"/>
<evidence type="ECO:0000259" key="2">
    <source>
        <dbReference type="SMART" id="SM00769"/>
    </source>
</evidence>
<keyword evidence="4" id="KW-1185">Reference proteome</keyword>
<proteinExistence type="inferred from homology"/>
<dbReference type="InterPro" id="IPR045043">
    <property type="entry name" value="Lea14-like"/>
</dbReference>
<evidence type="ECO:0000313" key="4">
    <source>
        <dbReference type="Proteomes" id="UP000797356"/>
    </source>
</evidence>
<reference evidence="3" key="1">
    <citation type="journal article" date="2017" name="Gigascience">
        <title>The genome draft of coconut (Cocos nucifera).</title>
        <authorList>
            <person name="Xiao Y."/>
            <person name="Xu P."/>
            <person name="Fan H."/>
            <person name="Baudouin L."/>
            <person name="Xia W."/>
            <person name="Bocs S."/>
            <person name="Xu J."/>
            <person name="Li Q."/>
            <person name="Guo A."/>
            <person name="Zhou L."/>
            <person name="Li J."/>
            <person name="Wu Y."/>
            <person name="Ma Z."/>
            <person name="Armero A."/>
            <person name="Issali A.E."/>
            <person name="Liu N."/>
            <person name="Peng M."/>
            <person name="Yang Y."/>
        </authorList>
    </citation>
    <scope>NUCLEOTIDE SEQUENCE</scope>
    <source>
        <tissue evidence="3">Spear leaf of Hainan Tall coconut</tissue>
    </source>
</reference>
<accession>A0A8K0IUB5</accession>
<dbReference type="Pfam" id="PF03168">
    <property type="entry name" value="LEA_2"/>
    <property type="match status" value="1"/>
</dbReference>
<name>A0A8K0IUB5_COCNU</name>
<protein>
    <submittedName>
        <fullName evidence="3">Late embryogenesis abundant protein Lea14-A</fullName>
    </submittedName>
</protein>
<dbReference type="Proteomes" id="UP000797356">
    <property type="component" value="Chromosome 14"/>
</dbReference>
<dbReference type="SUPFAM" id="SSF117070">
    <property type="entry name" value="LEA14-like"/>
    <property type="match status" value="1"/>
</dbReference>
<comment type="similarity">
    <text evidence="1">Belongs to the LEA type 2 family.</text>
</comment>
<gene>
    <name evidence="3" type="ORF">COCNU_14G002080</name>
</gene>
<dbReference type="Gene3D" id="2.60.40.1820">
    <property type="match status" value="1"/>
</dbReference>
<dbReference type="FunFam" id="2.60.40.1820:FF:000001">
    <property type="entry name" value="Desiccation protectant protein Lea14-like"/>
    <property type="match status" value="1"/>
</dbReference>